<evidence type="ECO:0000256" key="2">
    <source>
        <dbReference type="ARBA" id="ARBA00005695"/>
    </source>
</evidence>
<sequence>MHVFNRTSLQVAAALASISLVSGCGVFSDSESAGDQRIVIGTTSSPTTLDPAAAWDNSWELFRNVFQTLVSFPTGSTAPQSDAADCKFTDTSSRVFECKLLDGLKFSNGHKLDAEAVRHSIERIRTINHKGGPNGMLGSLGKIETVGDRTIVFRLNKPDATFPFVLATPAMSLVDPAEYPADKLRTDGKLMGSGPYVLDSYDERKTAELTKNQTYKGFAARKNGGVTIKYYDDSEAMVTALRKDEIDATYRGLTAEEVVALQEDKPENKGLQLVESTGADIRYLVFNAEDPSVADPAVRKAIAQLVDRDELVNKVYQGTAEPLYSMVPKGIAAHTTKFFDRYGMPSVSKAKKILKDADVETPVKLDFWYTTDRYGSSTAAEFTELKRQLEESKLFQVELHGQPWKEFQAGYQKGQYPVFGRGWFPDFPDPDNFVAPFLGKENVLGTPYVSERITGELLPKSRRESDRGTVTDEFVEAQEIMVQDVRLLPLWQGKLYIAAGEDIGGGERALDPQTVMQLWELHRRASW</sequence>
<name>A0A4Y3RP87_9ACTN</name>
<dbReference type="GO" id="GO:0042597">
    <property type="term" value="C:periplasmic space"/>
    <property type="evidence" value="ECO:0007669"/>
    <property type="project" value="UniProtKB-ARBA"/>
</dbReference>
<dbReference type="GO" id="GO:0043190">
    <property type="term" value="C:ATP-binding cassette (ABC) transporter complex"/>
    <property type="evidence" value="ECO:0007669"/>
    <property type="project" value="InterPro"/>
</dbReference>
<protein>
    <submittedName>
        <fullName evidence="6">Solute-binding transport lipoprotein</fullName>
    </submittedName>
</protein>
<evidence type="ECO:0000256" key="3">
    <source>
        <dbReference type="ARBA" id="ARBA00022448"/>
    </source>
</evidence>
<dbReference type="InterPro" id="IPR039424">
    <property type="entry name" value="SBP_5"/>
</dbReference>
<accession>A0A4Y3RP87</accession>
<dbReference type="Gene3D" id="3.40.190.10">
    <property type="entry name" value="Periplasmic binding protein-like II"/>
    <property type="match status" value="1"/>
</dbReference>
<dbReference type="Gene3D" id="3.10.105.10">
    <property type="entry name" value="Dipeptide-binding Protein, Domain 3"/>
    <property type="match status" value="1"/>
</dbReference>
<keyword evidence="7" id="KW-1185">Reference proteome</keyword>
<comment type="similarity">
    <text evidence="2">Belongs to the bacterial solute-binding protein 5 family.</text>
</comment>
<keyword evidence="6" id="KW-0449">Lipoprotein</keyword>
<dbReference type="EMBL" id="BJMN01000030">
    <property type="protein sequence ID" value="GEB59124.1"/>
    <property type="molecule type" value="Genomic_DNA"/>
</dbReference>
<keyword evidence="3" id="KW-0813">Transport</keyword>
<dbReference type="PANTHER" id="PTHR30290">
    <property type="entry name" value="PERIPLASMIC BINDING COMPONENT OF ABC TRANSPORTER"/>
    <property type="match status" value="1"/>
</dbReference>
<evidence type="ECO:0000256" key="4">
    <source>
        <dbReference type="ARBA" id="ARBA00022729"/>
    </source>
</evidence>
<comment type="caution">
    <text evidence="6">The sequence shown here is derived from an EMBL/GenBank/DDBJ whole genome shotgun (WGS) entry which is preliminary data.</text>
</comment>
<dbReference type="InterPro" id="IPR000914">
    <property type="entry name" value="SBP_5_dom"/>
</dbReference>
<dbReference type="Gene3D" id="3.90.76.10">
    <property type="entry name" value="Dipeptide-binding Protein, Domain 1"/>
    <property type="match status" value="1"/>
</dbReference>
<dbReference type="InterPro" id="IPR030678">
    <property type="entry name" value="Peptide/Ni-bd"/>
</dbReference>
<dbReference type="PIRSF" id="PIRSF002741">
    <property type="entry name" value="MppA"/>
    <property type="match status" value="1"/>
</dbReference>
<dbReference type="GO" id="GO:1904680">
    <property type="term" value="F:peptide transmembrane transporter activity"/>
    <property type="evidence" value="ECO:0007669"/>
    <property type="project" value="TreeGrafter"/>
</dbReference>
<evidence type="ECO:0000313" key="7">
    <source>
        <dbReference type="Proteomes" id="UP000315226"/>
    </source>
</evidence>
<dbReference type="PANTHER" id="PTHR30290:SF10">
    <property type="entry name" value="PERIPLASMIC OLIGOPEPTIDE-BINDING PROTEIN-RELATED"/>
    <property type="match status" value="1"/>
</dbReference>
<dbReference type="SUPFAM" id="SSF53850">
    <property type="entry name" value="Periplasmic binding protein-like II"/>
    <property type="match status" value="1"/>
</dbReference>
<evidence type="ECO:0000313" key="6">
    <source>
        <dbReference type="EMBL" id="GEB59124.1"/>
    </source>
</evidence>
<dbReference type="FunFam" id="3.10.105.10:FF:000012">
    <property type="entry name" value="Peptide/nickel transport system substrate-binding protein"/>
    <property type="match status" value="1"/>
</dbReference>
<dbReference type="AlphaFoldDB" id="A0A4Y3RP87"/>
<dbReference type="GO" id="GO:0030313">
    <property type="term" value="C:cell envelope"/>
    <property type="evidence" value="ECO:0007669"/>
    <property type="project" value="UniProtKB-SubCell"/>
</dbReference>
<dbReference type="Pfam" id="PF00496">
    <property type="entry name" value="SBP_bac_5"/>
    <property type="match status" value="1"/>
</dbReference>
<dbReference type="PROSITE" id="PS51257">
    <property type="entry name" value="PROKAR_LIPOPROTEIN"/>
    <property type="match status" value="1"/>
</dbReference>
<gene>
    <name evidence="6" type="ORF">SGA01_47290</name>
</gene>
<dbReference type="Proteomes" id="UP000315226">
    <property type="component" value="Unassembled WGS sequence"/>
</dbReference>
<comment type="subcellular location">
    <subcellularLocation>
        <location evidence="1">Cell envelope</location>
    </subcellularLocation>
</comment>
<reference evidence="6 7" key="1">
    <citation type="submission" date="2019-06" db="EMBL/GenBank/DDBJ databases">
        <title>Whole genome shotgun sequence of Streptomyces gardneri NBRC 12865.</title>
        <authorList>
            <person name="Hosoyama A."/>
            <person name="Uohara A."/>
            <person name="Ohji S."/>
            <person name="Ichikawa N."/>
        </authorList>
    </citation>
    <scope>NUCLEOTIDE SEQUENCE [LARGE SCALE GENOMIC DNA]</scope>
    <source>
        <strain evidence="6 7">NBRC 12865</strain>
    </source>
</reference>
<proteinExistence type="inferred from homology"/>
<organism evidence="6 7">
    <name type="scientific">Streptomyces gardneri</name>
    <dbReference type="NCBI Taxonomy" id="66892"/>
    <lineage>
        <taxon>Bacteria</taxon>
        <taxon>Bacillati</taxon>
        <taxon>Actinomycetota</taxon>
        <taxon>Actinomycetes</taxon>
        <taxon>Kitasatosporales</taxon>
        <taxon>Streptomycetaceae</taxon>
        <taxon>Streptomyces</taxon>
    </lineage>
</organism>
<feature type="domain" description="Solute-binding protein family 5" evidence="5">
    <location>
        <begin position="87"/>
        <end position="442"/>
    </location>
</feature>
<evidence type="ECO:0000256" key="1">
    <source>
        <dbReference type="ARBA" id="ARBA00004196"/>
    </source>
</evidence>
<keyword evidence="4" id="KW-0732">Signal</keyword>
<dbReference type="GO" id="GO:0015833">
    <property type="term" value="P:peptide transport"/>
    <property type="evidence" value="ECO:0007669"/>
    <property type="project" value="TreeGrafter"/>
</dbReference>
<evidence type="ECO:0000259" key="5">
    <source>
        <dbReference type="Pfam" id="PF00496"/>
    </source>
</evidence>